<sequence length="74" mass="8399">MLLADTQRLAVRTDQSLRQTITQPAPSAGKYLHIMPFKPDFFVQFTIKRVFRRLLRVDSTLGKLPGILVNTSSP</sequence>
<evidence type="ECO:0000313" key="1">
    <source>
        <dbReference type="EMBL" id="RMU62031.1"/>
    </source>
</evidence>
<organism evidence="1 2">
    <name type="scientific">Pseudomonas syringae pv. avii</name>
    <dbReference type="NCBI Taxonomy" id="663959"/>
    <lineage>
        <taxon>Bacteria</taxon>
        <taxon>Pseudomonadati</taxon>
        <taxon>Pseudomonadota</taxon>
        <taxon>Gammaproteobacteria</taxon>
        <taxon>Pseudomonadales</taxon>
        <taxon>Pseudomonadaceae</taxon>
        <taxon>Pseudomonas</taxon>
        <taxon>Pseudomonas syringae</taxon>
    </lineage>
</organism>
<gene>
    <name evidence="1" type="ORF">ALP29_200322</name>
</gene>
<proteinExistence type="predicted"/>
<name>A0A3M5VV37_PSESX</name>
<comment type="caution">
    <text evidence="1">The sequence shown here is derived from an EMBL/GenBank/DDBJ whole genome shotgun (WGS) entry which is preliminary data.</text>
</comment>
<dbReference type="EMBL" id="RBUA01000365">
    <property type="protein sequence ID" value="RMU62031.1"/>
    <property type="molecule type" value="Genomic_DNA"/>
</dbReference>
<dbReference type="AlphaFoldDB" id="A0A3M5VV37"/>
<protein>
    <submittedName>
        <fullName evidence="1">Uncharacterized protein</fullName>
    </submittedName>
</protein>
<reference evidence="1 2" key="1">
    <citation type="submission" date="2018-08" db="EMBL/GenBank/DDBJ databases">
        <title>Recombination of ecologically and evolutionarily significant loci maintains genetic cohesion in the Pseudomonas syringae species complex.</title>
        <authorList>
            <person name="Dillon M."/>
            <person name="Thakur S."/>
            <person name="Almeida R.N.D."/>
            <person name="Weir B.S."/>
            <person name="Guttman D.S."/>
        </authorList>
    </citation>
    <scope>NUCLEOTIDE SEQUENCE [LARGE SCALE GENOMIC DNA]</scope>
    <source>
        <strain evidence="1 2">ICMP 14479</strain>
    </source>
</reference>
<evidence type="ECO:0000313" key="2">
    <source>
        <dbReference type="Proteomes" id="UP000280395"/>
    </source>
</evidence>
<accession>A0A3M5VV37</accession>
<dbReference type="Proteomes" id="UP000280395">
    <property type="component" value="Unassembled WGS sequence"/>
</dbReference>